<evidence type="ECO:0000256" key="7">
    <source>
        <dbReference type="ARBA" id="ARBA00047899"/>
    </source>
</evidence>
<proteinExistence type="predicted"/>
<dbReference type="InterPro" id="IPR050588">
    <property type="entry name" value="WNK_Ser-Thr_kinase"/>
</dbReference>
<evidence type="ECO:0000256" key="8">
    <source>
        <dbReference type="ARBA" id="ARBA00048679"/>
    </source>
</evidence>
<dbReference type="SUPFAM" id="SSF56112">
    <property type="entry name" value="Protein kinase-like (PK-like)"/>
    <property type="match status" value="1"/>
</dbReference>
<evidence type="ECO:0000256" key="4">
    <source>
        <dbReference type="ARBA" id="ARBA00022741"/>
    </source>
</evidence>
<reference evidence="11 12" key="1">
    <citation type="journal article" date="2020" name="Nat. Food">
        <title>A phased Vanilla planifolia genome enables genetic improvement of flavour and production.</title>
        <authorList>
            <person name="Hasing T."/>
            <person name="Tang H."/>
            <person name="Brym M."/>
            <person name="Khazi F."/>
            <person name="Huang T."/>
            <person name="Chambers A.H."/>
        </authorList>
    </citation>
    <scope>NUCLEOTIDE SEQUENCE [LARGE SCALE GENOMIC DNA]</scope>
    <source>
        <tissue evidence="11">Leaf</tissue>
    </source>
</reference>
<keyword evidence="2" id="KW-0723">Serine/threonine-protein kinase</keyword>
<feature type="region of interest" description="Disordered" evidence="9">
    <location>
        <begin position="1"/>
        <end position="23"/>
    </location>
</feature>
<keyword evidence="12" id="KW-1185">Reference proteome</keyword>
<dbReference type="InterPro" id="IPR011009">
    <property type="entry name" value="Kinase-like_dom_sf"/>
</dbReference>
<dbReference type="AlphaFoldDB" id="A0A835R405"/>
<name>A0A835R405_VANPL</name>
<comment type="catalytic activity">
    <reaction evidence="7">
        <text>L-threonyl-[protein] + ATP = O-phospho-L-threonyl-[protein] + ADP + H(+)</text>
        <dbReference type="Rhea" id="RHEA:46608"/>
        <dbReference type="Rhea" id="RHEA-COMP:11060"/>
        <dbReference type="Rhea" id="RHEA-COMP:11605"/>
        <dbReference type="ChEBI" id="CHEBI:15378"/>
        <dbReference type="ChEBI" id="CHEBI:30013"/>
        <dbReference type="ChEBI" id="CHEBI:30616"/>
        <dbReference type="ChEBI" id="CHEBI:61977"/>
        <dbReference type="ChEBI" id="CHEBI:456216"/>
        <dbReference type="EC" id="2.7.11.1"/>
    </reaction>
</comment>
<evidence type="ECO:0000313" key="11">
    <source>
        <dbReference type="EMBL" id="KAG0485226.1"/>
    </source>
</evidence>
<organism evidence="11 12">
    <name type="scientific">Vanilla planifolia</name>
    <name type="common">Vanilla</name>
    <dbReference type="NCBI Taxonomy" id="51239"/>
    <lineage>
        <taxon>Eukaryota</taxon>
        <taxon>Viridiplantae</taxon>
        <taxon>Streptophyta</taxon>
        <taxon>Embryophyta</taxon>
        <taxon>Tracheophyta</taxon>
        <taxon>Spermatophyta</taxon>
        <taxon>Magnoliopsida</taxon>
        <taxon>Liliopsida</taxon>
        <taxon>Asparagales</taxon>
        <taxon>Orchidaceae</taxon>
        <taxon>Vanilloideae</taxon>
        <taxon>Vanilleae</taxon>
        <taxon>Vanilla</taxon>
    </lineage>
</organism>
<dbReference type="OrthoDB" id="667051at2759"/>
<evidence type="ECO:0000256" key="5">
    <source>
        <dbReference type="ARBA" id="ARBA00022777"/>
    </source>
</evidence>
<feature type="compositionally biased region" description="Polar residues" evidence="9">
    <location>
        <begin position="1"/>
        <end position="11"/>
    </location>
</feature>
<evidence type="ECO:0000259" key="10">
    <source>
        <dbReference type="PROSITE" id="PS50011"/>
    </source>
</evidence>
<dbReference type="Gene3D" id="3.30.200.20">
    <property type="entry name" value="Phosphorylase Kinase, domain 1"/>
    <property type="match status" value="1"/>
</dbReference>
<dbReference type="GO" id="GO:0005524">
    <property type="term" value="F:ATP binding"/>
    <property type="evidence" value="ECO:0007669"/>
    <property type="project" value="UniProtKB-KW"/>
</dbReference>
<dbReference type="FunFam" id="3.30.200.20:FF:000075">
    <property type="entry name" value="Probable serine/threonine-protein kinase WNK1"/>
    <property type="match status" value="1"/>
</dbReference>
<dbReference type="Gene3D" id="1.10.510.10">
    <property type="entry name" value="Transferase(Phosphotransferase) domain 1"/>
    <property type="match status" value="1"/>
</dbReference>
<evidence type="ECO:0000256" key="1">
    <source>
        <dbReference type="ARBA" id="ARBA00012513"/>
    </source>
</evidence>
<dbReference type="FunFam" id="1.10.510.10:FF:000046">
    <property type="entry name" value="probable serine/threonine-protein kinase WNK9"/>
    <property type="match status" value="1"/>
</dbReference>
<comment type="caution">
    <text evidence="11">The sequence shown here is derived from an EMBL/GenBank/DDBJ whole genome shotgun (WGS) entry which is preliminary data.</text>
</comment>
<gene>
    <name evidence="11" type="ORF">HPP92_009305</name>
</gene>
<dbReference type="PROSITE" id="PS50011">
    <property type="entry name" value="PROTEIN_KINASE_DOM"/>
    <property type="match status" value="1"/>
</dbReference>
<evidence type="ECO:0000256" key="6">
    <source>
        <dbReference type="ARBA" id="ARBA00022840"/>
    </source>
</evidence>
<evidence type="ECO:0000256" key="3">
    <source>
        <dbReference type="ARBA" id="ARBA00022679"/>
    </source>
</evidence>
<dbReference type="Pfam" id="PF00069">
    <property type="entry name" value="Pkinase"/>
    <property type="match status" value="1"/>
</dbReference>
<evidence type="ECO:0000313" key="12">
    <source>
        <dbReference type="Proteomes" id="UP000636800"/>
    </source>
</evidence>
<dbReference type="Proteomes" id="UP000636800">
    <property type="component" value="Unassembled WGS sequence"/>
</dbReference>
<keyword evidence="6" id="KW-0067">ATP-binding</keyword>
<dbReference type="InterPro" id="IPR008271">
    <property type="entry name" value="Ser/Thr_kinase_AS"/>
</dbReference>
<evidence type="ECO:0000256" key="2">
    <source>
        <dbReference type="ARBA" id="ARBA00022527"/>
    </source>
</evidence>
<evidence type="ECO:0000256" key="9">
    <source>
        <dbReference type="SAM" id="MobiDB-lite"/>
    </source>
</evidence>
<dbReference type="InterPro" id="IPR000719">
    <property type="entry name" value="Prot_kinase_dom"/>
</dbReference>
<keyword evidence="3" id="KW-0808">Transferase</keyword>
<keyword evidence="5" id="KW-0418">Kinase</keyword>
<dbReference type="CDD" id="cd13983">
    <property type="entry name" value="STKc_WNK"/>
    <property type="match status" value="1"/>
</dbReference>
<dbReference type="GO" id="GO:0004674">
    <property type="term" value="F:protein serine/threonine kinase activity"/>
    <property type="evidence" value="ECO:0007669"/>
    <property type="project" value="UniProtKB-KW"/>
</dbReference>
<feature type="domain" description="Protein kinase" evidence="10">
    <location>
        <begin position="33"/>
        <end position="290"/>
    </location>
</feature>
<sequence length="725" mass="80860">MSTSSFGNIADSSGMADAPDPSAMEIDPTHRYIRYKDVLGKGAFKTVYKAFDELDGIEVAWSQINIDDVVQSPEDLKRLHYEAHLLKSVKHDNIVKFFASWIDDEKKTINIITELFTSGSLRQYRRKHKKVDIKAVKGWARQILTGLIYLHSQQPPIIHRDLKCDNIFINGNYGEVKIGDLGLATVMHKANAQTLIGTPEFMAPELYDEEYNELVDIYSFGMCMLEMVTFEYPYSECTNSAQIFKKVSNGVKPAALSKVKDVEVKAFIEKCLVPANQRLPAKELLNDNFLSLHCSVEDQCNDGWHSSDTKSDTDCHGVPQVVFGQSKWNIEQILSSSNDITTINPNSCAGIGKSGDHGILLESKPDTPKKLVPTDTIIQNSSIPLCENHNSGDDHLKDFAVEAEWKEKKFKLHGCINGTSTISLTLWIEDPKNVVKNEFFFCLVSNTTSSIAAKIVEYFKLAPDDVHFITCLIDSLFLHLLPGQQSCVAINNTLSSCQILTSSTRFKSVKGSHVSSCNGAKVGNSSINHLCAESIDGCMQIDDDISEFRPRNLSLQENGRNSSGLLGAFVLCPPKSSDCNEYLLAMENHMVATAYLGQRGADPSNQIVSDASTFLDIYCNGSFAANDKSKVDFAEVEEELRIEMEVLELYYQQVMDYLVRGRQLAIGQAMKRAADRKRVSWLVLHVPLSSIDLATPERGKRQALEEFTGLHYVDVRTELNAKENL</sequence>
<keyword evidence="4" id="KW-0547">Nucleotide-binding</keyword>
<dbReference type="SMART" id="SM00220">
    <property type="entry name" value="S_TKc"/>
    <property type="match status" value="1"/>
</dbReference>
<comment type="catalytic activity">
    <reaction evidence="8">
        <text>L-seryl-[protein] + ATP = O-phospho-L-seryl-[protein] + ADP + H(+)</text>
        <dbReference type="Rhea" id="RHEA:17989"/>
        <dbReference type="Rhea" id="RHEA-COMP:9863"/>
        <dbReference type="Rhea" id="RHEA-COMP:11604"/>
        <dbReference type="ChEBI" id="CHEBI:15378"/>
        <dbReference type="ChEBI" id="CHEBI:29999"/>
        <dbReference type="ChEBI" id="CHEBI:30616"/>
        <dbReference type="ChEBI" id="CHEBI:83421"/>
        <dbReference type="ChEBI" id="CHEBI:456216"/>
        <dbReference type="EC" id="2.7.11.1"/>
    </reaction>
</comment>
<dbReference type="PANTHER" id="PTHR13902">
    <property type="entry name" value="SERINE/THREONINE-PROTEIN KINASE WNK WITH NO LYSINE -RELATED"/>
    <property type="match status" value="1"/>
</dbReference>
<dbReference type="EC" id="2.7.11.1" evidence="1"/>
<accession>A0A835R405</accession>
<dbReference type="PROSITE" id="PS00108">
    <property type="entry name" value="PROTEIN_KINASE_ST"/>
    <property type="match status" value="1"/>
</dbReference>
<dbReference type="EMBL" id="JADCNL010000004">
    <property type="protein sequence ID" value="KAG0485226.1"/>
    <property type="molecule type" value="Genomic_DNA"/>
</dbReference>
<protein>
    <recommendedName>
        <fullName evidence="1">non-specific serine/threonine protein kinase</fullName>
        <ecNumber evidence="1">2.7.11.1</ecNumber>
    </recommendedName>
</protein>